<organism evidence="1 2">
    <name type="scientific">Streptomyces albus (strain ATCC 21838 / DSM 41398 / FERM P-419 / JCM 4703 / NBRC 107858)</name>
    <dbReference type="NCBI Taxonomy" id="1081613"/>
    <lineage>
        <taxon>Bacteria</taxon>
        <taxon>Bacillati</taxon>
        <taxon>Actinomycetota</taxon>
        <taxon>Actinomycetes</taxon>
        <taxon>Kitasatosporales</taxon>
        <taxon>Streptomycetaceae</taxon>
        <taxon>Streptomyces</taxon>
    </lineage>
</organism>
<dbReference type="KEGG" id="sals:SLNWT_3763"/>
<accession>A0A0B5ER91</accession>
<evidence type="ECO:0000313" key="2">
    <source>
        <dbReference type="Proteomes" id="UP000031523"/>
    </source>
</evidence>
<sequence>MSSSATVVLLCTAYDHLHRTGVRKGLDPQIQGGAGCR</sequence>
<keyword evidence="2" id="KW-1185">Reference proteome</keyword>
<proteinExistence type="predicted"/>
<name>A0A0B5ER91_STRA4</name>
<evidence type="ECO:0000313" key="1">
    <source>
        <dbReference type="EMBL" id="AJE84139.1"/>
    </source>
</evidence>
<dbReference type="AlphaFoldDB" id="A0A0B5ER91"/>
<dbReference type="EMBL" id="CP010519">
    <property type="protein sequence ID" value="AJE84139.1"/>
    <property type="molecule type" value="Genomic_DNA"/>
</dbReference>
<gene>
    <name evidence="1" type="ORF">SLNWT_3763</name>
</gene>
<reference evidence="1 2" key="1">
    <citation type="submission" date="2015-01" db="EMBL/GenBank/DDBJ databases">
        <title>Enhanced salinomycin production by adjusting the supply of polyketide extender units in Streptomyce albus DSM 41398.</title>
        <authorList>
            <person name="Lu C."/>
        </authorList>
    </citation>
    <scope>NUCLEOTIDE SEQUENCE [LARGE SCALE GENOMIC DNA]</scope>
    <source>
        <strain evidence="2">ATCC 21838 / DSM 41398 / FERM P-419 / JCM 4703 / NBRC 107858</strain>
    </source>
</reference>
<dbReference type="Proteomes" id="UP000031523">
    <property type="component" value="Chromosome"/>
</dbReference>
<protein>
    <submittedName>
        <fullName evidence="1">Uncharacterized protein</fullName>
    </submittedName>
</protein>